<dbReference type="PANTHER" id="PTHR43394:SF1">
    <property type="entry name" value="ATP-BINDING CASSETTE SUB-FAMILY B MEMBER 10, MITOCHONDRIAL"/>
    <property type="match status" value="1"/>
</dbReference>
<evidence type="ECO:0000313" key="10">
    <source>
        <dbReference type="EMBL" id="MCM2679031.1"/>
    </source>
</evidence>
<evidence type="ECO:0000256" key="5">
    <source>
        <dbReference type="ARBA" id="ARBA00022989"/>
    </source>
</evidence>
<feature type="domain" description="ABC transmembrane type-1" evidence="9">
    <location>
        <begin position="162"/>
        <end position="440"/>
    </location>
</feature>
<dbReference type="Proteomes" id="UP001165393">
    <property type="component" value="Unassembled WGS sequence"/>
</dbReference>
<gene>
    <name evidence="10" type="ORF">NAF29_04980</name>
</gene>
<evidence type="ECO:0000259" key="8">
    <source>
        <dbReference type="PROSITE" id="PS50893"/>
    </source>
</evidence>
<dbReference type="AlphaFoldDB" id="A0AA42B6Z2"/>
<feature type="transmembrane region" description="Helical" evidence="7">
    <location>
        <begin position="162"/>
        <end position="184"/>
    </location>
</feature>
<evidence type="ECO:0000256" key="1">
    <source>
        <dbReference type="ARBA" id="ARBA00004651"/>
    </source>
</evidence>
<comment type="caution">
    <text evidence="10">The sequence shown here is derived from an EMBL/GenBank/DDBJ whole genome shotgun (WGS) entry which is preliminary data.</text>
</comment>
<dbReference type="GO" id="GO:0005524">
    <property type="term" value="F:ATP binding"/>
    <property type="evidence" value="ECO:0007669"/>
    <property type="project" value="UniProtKB-KW"/>
</dbReference>
<dbReference type="InterPro" id="IPR003439">
    <property type="entry name" value="ABC_transporter-like_ATP-bd"/>
</dbReference>
<dbReference type="Pfam" id="PF00005">
    <property type="entry name" value="ABC_tran"/>
    <property type="match status" value="1"/>
</dbReference>
<dbReference type="GO" id="GO:0015421">
    <property type="term" value="F:ABC-type oligopeptide transporter activity"/>
    <property type="evidence" value="ECO:0007669"/>
    <property type="project" value="TreeGrafter"/>
</dbReference>
<comment type="subcellular location">
    <subcellularLocation>
        <location evidence="1">Cell membrane</location>
        <topology evidence="1">Multi-pass membrane protein</topology>
    </subcellularLocation>
</comment>
<dbReference type="Pfam" id="PF00664">
    <property type="entry name" value="ABC_membrane"/>
    <property type="match status" value="1"/>
</dbReference>
<evidence type="ECO:0000256" key="4">
    <source>
        <dbReference type="ARBA" id="ARBA00022840"/>
    </source>
</evidence>
<dbReference type="Gene3D" id="3.40.50.300">
    <property type="entry name" value="P-loop containing nucleotide triphosphate hydrolases"/>
    <property type="match status" value="1"/>
</dbReference>
<dbReference type="Gene3D" id="3.90.70.10">
    <property type="entry name" value="Cysteine proteinases"/>
    <property type="match status" value="1"/>
</dbReference>
<evidence type="ECO:0000259" key="9">
    <source>
        <dbReference type="PROSITE" id="PS50929"/>
    </source>
</evidence>
<reference evidence="10 11" key="1">
    <citation type="journal article" date="2013" name="Antonie Van Leeuwenhoek">
        <title>Echinimonas agarilytica gen. nov., sp. nov., a new gammaproteobacterium isolated from the sea urchin Strongylocentrotus intermedius.</title>
        <authorList>
            <person name="Nedashkovskaya O.I."/>
            <person name="Stenkova A.M."/>
            <person name="Zhukova N.V."/>
            <person name="Van Trappen S."/>
            <person name="Lee J.S."/>
            <person name="Kim S.B."/>
        </authorList>
    </citation>
    <scope>NUCLEOTIDE SEQUENCE [LARGE SCALE GENOMIC DNA]</scope>
    <source>
        <strain evidence="10 11">KMM 6351</strain>
    </source>
</reference>
<keyword evidence="6 7" id="KW-0472">Membrane</keyword>
<dbReference type="InterPro" id="IPR039421">
    <property type="entry name" value="Type_1_exporter"/>
</dbReference>
<dbReference type="SUPFAM" id="SSF52540">
    <property type="entry name" value="P-loop containing nucleoside triphosphate hydrolases"/>
    <property type="match status" value="1"/>
</dbReference>
<evidence type="ECO:0000256" key="7">
    <source>
        <dbReference type="SAM" id="Phobius"/>
    </source>
</evidence>
<dbReference type="InterPro" id="IPR017750">
    <property type="entry name" value="ATPase_T1SS"/>
</dbReference>
<keyword evidence="11" id="KW-1185">Reference proteome</keyword>
<evidence type="ECO:0000256" key="3">
    <source>
        <dbReference type="ARBA" id="ARBA00022741"/>
    </source>
</evidence>
<keyword evidence="3" id="KW-0547">Nucleotide-binding</keyword>
<organism evidence="10 11">
    <name type="scientific">Echinimonas agarilytica</name>
    <dbReference type="NCBI Taxonomy" id="1215918"/>
    <lineage>
        <taxon>Bacteria</taxon>
        <taxon>Pseudomonadati</taxon>
        <taxon>Pseudomonadota</taxon>
        <taxon>Gammaproteobacteria</taxon>
        <taxon>Alteromonadales</taxon>
        <taxon>Echinimonadaceae</taxon>
        <taxon>Echinimonas</taxon>
    </lineage>
</organism>
<dbReference type="InterPro" id="IPR017871">
    <property type="entry name" value="ABC_transporter-like_CS"/>
</dbReference>
<dbReference type="SUPFAM" id="SSF90123">
    <property type="entry name" value="ABC transporter transmembrane region"/>
    <property type="match status" value="1"/>
</dbReference>
<dbReference type="InterPro" id="IPR011527">
    <property type="entry name" value="ABC1_TM_dom"/>
</dbReference>
<keyword evidence="4" id="KW-0067">ATP-binding</keyword>
<name>A0AA42B6Z2_9GAMM</name>
<dbReference type="PROSITE" id="PS50929">
    <property type="entry name" value="ABC_TM1F"/>
    <property type="match status" value="1"/>
</dbReference>
<proteinExistence type="predicted"/>
<dbReference type="EMBL" id="JAMQGP010000002">
    <property type="protein sequence ID" value="MCM2679031.1"/>
    <property type="molecule type" value="Genomic_DNA"/>
</dbReference>
<feature type="transmembrane region" description="Helical" evidence="7">
    <location>
        <begin position="298"/>
        <end position="315"/>
    </location>
</feature>
<dbReference type="SMART" id="SM00382">
    <property type="entry name" value="AAA"/>
    <property type="match status" value="1"/>
</dbReference>
<dbReference type="PROSITE" id="PS50893">
    <property type="entry name" value="ABC_TRANSPORTER_2"/>
    <property type="match status" value="1"/>
</dbReference>
<accession>A0AA42B6Z2</accession>
<protein>
    <submittedName>
        <fullName evidence="10">Type I secretion system permease/ATPase</fullName>
    </submittedName>
</protein>
<feature type="transmembrane region" description="Helical" evidence="7">
    <location>
        <begin position="268"/>
        <end position="292"/>
    </location>
</feature>
<keyword evidence="2 7" id="KW-0812">Transmembrane</keyword>
<feature type="domain" description="ABC transporter" evidence="8">
    <location>
        <begin position="473"/>
        <end position="708"/>
    </location>
</feature>
<evidence type="ECO:0000256" key="2">
    <source>
        <dbReference type="ARBA" id="ARBA00022692"/>
    </source>
</evidence>
<feature type="transmembrane region" description="Helical" evidence="7">
    <location>
        <begin position="196"/>
        <end position="213"/>
    </location>
</feature>
<evidence type="ECO:0000256" key="6">
    <source>
        <dbReference type="ARBA" id="ARBA00023136"/>
    </source>
</evidence>
<dbReference type="InterPro" id="IPR027417">
    <property type="entry name" value="P-loop_NTPase"/>
</dbReference>
<sequence length="714" mass="78252">MTDLNKTDSAQKKPLDNWLLVLLSGCRLAGGYATAEQATAGLPLVEGVLTPLLVDRAAEQIGVQLQPVNWQHCENEDFPLIATDLEGQPLLLVSRREQQIDIQYPSGKCRVIARDSGDLNPLAQRVIVIAKADKRSTEHISSPPEHWLKAAINKARPWYRDLLIASLVVNILALVGPLFVMNVYDRVVPNQAFHTLWVLASGAVIAIVFDWLLRQARTRLTDVAGRQIDVSLSAALFSKVMGMRLESRPQSAGAFARQLQEFDSVREFLTSATLVTAVDLPFTLLFLLLMSWLGGPMVFIPIAAMVILVVLSALLQPAIRSHLEQTGQLSTQRQTHLVESLNQLTEVKQSNAEGLMQKRWEQTVSALADWNGQARLRTNLITHCITNSQQLVTIALVLAGVYRISEGLLSMGGLIAIVMLSGRASSAINQFAMLLLRYQQTRQAIESLNTIMALPQERSAAQTVNAKSFSGAIEFSHVDFSYPNHKLPALTGVSFCIAAGERVGIVGNAGAGKSSLMALLAGQYQASSGQIRFDDIDHSLWPPSLLRKYTGYVQQQPLLMFGSVFDNIVMGNPKYDETALATVIRQSGVELFLDRLEAGLESQVGEMGRCLSGGQRQAIMLARVLLRQPHLLLLDEPTSAMDNVSEQRVKAALLAMSSKTTMVIASHKPSLLALCSRILVLDKGQIISETTPDKLFANDRQRMKSVSVKRRGGS</sequence>
<dbReference type="PROSITE" id="PS00211">
    <property type="entry name" value="ABC_TRANSPORTER_1"/>
    <property type="match status" value="1"/>
</dbReference>
<dbReference type="GO" id="GO:0016887">
    <property type="term" value="F:ATP hydrolysis activity"/>
    <property type="evidence" value="ECO:0007669"/>
    <property type="project" value="InterPro"/>
</dbReference>
<dbReference type="InterPro" id="IPR003593">
    <property type="entry name" value="AAA+_ATPase"/>
</dbReference>
<dbReference type="NCBIfam" id="TIGR03375">
    <property type="entry name" value="type_I_sec_LssB"/>
    <property type="match status" value="1"/>
</dbReference>
<dbReference type="Gene3D" id="1.20.1560.10">
    <property type="entry name" value="ABC transporter type 1, transmembrane domain"/>
    <property type="match status" value="1"/>
</dbReference>
<dbReference type="InterPro" id="IPR036640">
    <property type="entry name" value="ABC1_TM_sf"/>
</dbReference>
<keyword evidence="5 7" id="KW-1133">Transmembrane helix</keyword>
<feature type="transmembrane region" description="Helical" evidence="7">
    <location>
        <begin position="380"/>
        <end position="402"/>
    </location>
</feature>
<dbReference type="RefSeq" id="WP_251260399.1">
    <property type="nucleotide sequence ID" value="NZ_JAMQGP010000002.1"/>
</dbReference>
<dbReference type="CDD" id="cd18587">
    <property type="entry name" value="ABC_6TM_LapB_like"/>
    <property type="match status" value="1"/>
</dbReference>
<dbReference type="GO" id="GO:0005886">
    <property type="term" value="C:plasma membrane"/>
    <property type="evidence" value="ECO:0007669"/>
    <property type="project" value="UniProtKB-SubCell"/>
</dbReference>
<evidence type="ECO:0000313" key="11">
    <source>
        <dbReference type="Proteomes" id="UP001165393"/>
    </source>
</evidence>
<dbReference type="PANTHER" id="PTHR43394">
    <property type="entry name" value="ATP-DEPENDENT PERMEASE MDL1, MITOCHONDRIAL"/>
    <property type="match status" value="1"/>
</dbReference>